<feature type="transmembrane region" description="Helical" evidence="1">
    <location>
        <begin position="185"/>
        <end position="201"/>
    </location>
</feature>
<evidence type="ECO:0000259" key="2">
    <source>
        <dbReference type="Pfam" id="PF02517"/>
    </source>
</evidence>
<dbReference type="RefSeq" id="WP_117520559.1">
    <property type="nucleotide sequence ID" value="NZ_QVEU01000001.1"/>
</dbReference>
<dbReference type="InterPro" id="IPR003675">
    <property type="entry name" value="Rce1/LyrA-like_dom"/>
</dbReference>
<feature type="transmembrane region" description="Helical" evidence="1">
    <location>
        <begin position="231"/>
        <end position="251"/>
    </location>
</feature>
<keyword evidence="3" id="KW-0482">Metalloprotease</keyword>
<comment type="caution">
    <text evidence="3">The sequence shown here is derived from an EMBL/GenBank/DDBJ whole genome shotgun (WGS) entry which is preliminary data.</text>
</comment>
<sequence>MDKIKKILKIIATLLAILLVTYLVSAVMSLAVIDPDNPNAGLYILLITQLLIAISTYIIIKIKKKQYGASYIRNKGFLSDSWKMIIIGFGAAGFGNIIIGLLMSLLEDNILVNHSIDIVNAAFDANDILSTIIQTILVVIIAPITEEVLFRGFVFNETNKIFSLKQAIIINGVLFGLYHMNLLQGINTFFLAMVLSIVYYYRRNIYDCIIVHASNNLIAISSVIIPQYLNVIGVILIVSFFIGAYFIYRLVTNNKDNESLY</sequence>
<feature type="transmembrane region" description="Helical" evidence="1">
    <location>
        <begin position="128"/>
        <end position="150"/>
    </location>
</feature>
<dbReference type="OrthoDB" id="9782250at2"/>
<reference evidence="3 4" key="1">
    <citation type="submission" date="2018-08" db="EMBL/GenBank/DDBJ databases">
        <title>A genome reference for cultivated species of the human gut microbiota.</title>
        <authorList>
            <person name="Zou Y."/>
            <person name="Xue W."/>
            <person name="Luo G."/>
        </authorList>
    </citation>
    <scope>NUCLEOTIDE SEQUENCE [LARGE SCALE GENOMIC DNA]</scope>
    <source>
        <strain evidence="3 4">OF01-3</strain>
    </source>
</reference>
<keyword evidence="3" id="KW-0378">Hydrolase</keyword>
<feature type="transmembrane region" description="Helical" evidence="1">
    <location>
        <begin position="7"/>
        <end position="28"/>
    </location>
</feature>
<dbReference type="PANTHER" id="PTHR43592">
    <property type="entry name" value="CAAX AMINO TERMINAL PROTEASE"/>
    <property type="match status" value="1"/>
</dbReference>
<evidence type="ECO:0000256" key="1">
    <source>
        <dbReference type="SAM" id="Phobius"/>
    </source>
</evidence>
<dbReference type="GO" id="GO:0006508">
    <property type="term" value="P:proteolysis"/>
    <property type="evidence" value="ECO:0007669"/>
    <property type="project" value="UniProtKB-KW"/>
</dbReference>
<proteinExistence type="predicted"/>
<keyword evidence="3" id="KW-0645">Protease</keyword>
<feature type="domain" description="CAAX prenyl protease 2/Lysostaphin resistance protein A-like" evidence="2">
    <location>
        <begin position="130"/>
        <end position="218"/>
    </location>
</feature>
<feature type="transmembrane region" description="Helical" evidence="1">
    <location>
        <begin position="40"/>
        <end position="60"/>
    </location>
</feature>
<keyword evidence="1" id="KW-1133">Transmembrane helix</keyword>
<feature type="transmembrane region" description="Helical" evidence="1">
    <location>
        <begin position="81"/>
        <end position="106"/>
    </location>
</feature>
<accession>A0A3E2TLE8</accession>
<dbReference type="GO" id="GO:0004175">
    <property type="term" value="F:endopeptidase activity"/>
    <property type="evidence" value="ECO:0007669"/>
    <property type="project" value="UniProtKB-ARBA"/>
</dbReference>
<dbReference type="GO" id="GO:0080120">
    <property type="term" value="P:CAAX-box protein maturation"/>
    <property type="evidence" value="ECO:0007669"/>
    <property type="project" value="UniProtKB-ARBA"/>
</dbReference>
<organism evidence="3 4">
    <name type="scientific">Anaerococcus nagyae</name>
    <dbReference type="NCBI Taxonomy" id="1755241"/>
    <lineage>
        <taxon>Bacteria</taxon>
        <taxon>Bacillati</taxon>
        <taxon>Bacillota</taxon>
        <taxon>Tissierellia</taxon>
        <taxon>Tissierellales</taxon>
        <taxon>Peptoniphilaceae</taxon>
        <taxon>Anaerococcus</taxon>
    </lineage>
</organism>
<evidence type="ECO:0000313" key="3">
    <source>
        <dbReference type="EMBL" id="RGB78236.1"/>
    </source>
</evidence>
<dbReference type="EMBL" id="QVEU01000001">
    <property type="protein sequence ID" value="RGB78236.1"/>
    <property type="molecule type" value="Genomic_DNA"/>
</dbReference>
<feature type="transmembrane region" description="Helical" evidence="1">
    <location>
        <begin position="162"/>
        <end position="179"/>
    </location>
</feature>
<dbReference type="Proteomes" id="UP000261011">
    <property type="component" value="Unassembled WGS sequence"/>
</dbReference>
<keyword evidence="1" id="KW-0472">Membrane</keyword>
<dbReference type="Pfam" id="PF02517">
    <property type="entry name" value="Rce1-like"/>
    <property type="match status" value="1"/>
</dbReference>
<dbReference type="AlphaFoldDB" id="A0A3E2TLE8"/>
<dbReference type="PANTHER" id="PTHR43592:SF15">
    <property type="entry name" value="CAAX AMINO TERMINAL PROTEASE FAMILY PROTEIN"/>
    <property type="match status" value="1"/>
</dbReference>
<evidence type="ECO:0000313" key="4">
    <source>
        <dbReference type="Proteomes" id="UP000261011"/>
    </source>
</evidence>
<gene>
    <name evidence="3" type="ORF">DXA39_01945</name>
</gene>
<keyword evidence="1" id="KW-0812">Transmembrane</keyword>
<keyword evidence="4" id="KW-1185">Reference proteome</keyword>
<name>A0A3E2TLE8_9FIRM</name>
<feature type="transmembrane region" description="Helical" evidence="1">
    <location>
        <begin position="208"/>
        <end position="225"/>
    </location>
</feature>
<protein>
    <submittedName>
        <fullName evidence="3">CPBP family intramembrane metalloprotease</fullName>
    </submittedName>
</protein>
<dbReference type="GO" id="GO:0008237">
    <property type="term" value="F:metallopeptidase activity"/>
    <property type="evidence" value="ECO:0007669"/>
    <property type="project" value="UniProtKB-KW"/>
</dbReference>